<comment type="subcellular location">
    <subcellularLocation>
        <location evidence="2">Cell membrane</location>
        <topology evidence="2">Single-pass type II membrane protein</topology>
    </subcellularLocation>
    <subcellularLocation>
        <location evidence="7">Membrane</location>
        <topology evidence="7">Single-pass type II membrane protein</topology>
    </subcellularLocation>
</comment>
<keyword evidence="7" id="KW-0812">Transmembrane</keyword>
<reference evidence="9 12" key="2">
    <citation type="submission" date="2018-05" db="EMBL/GenBank/DDBJ databases">
        <title>Reference genomes for bee gut microbiota database.</title>
        <authorList>
            <person name="Ellegaard K.M."/>
        </authorList>
    </citation>
    <scope>NUCLEOTIDE SEQUENCE [LARGE SCALE GENOMIC DNA]</scope>
    <source>
        <strain evidence="9 12">ESL0186</strain>
    </source>
</reference>
<organism evidence="10 11">
    <name type="scientific">Lactobacillus kullabergensis</name>
    <dbReference type="NCBI Taxonomy" id="1218493"/>
    <lineage>
        <taxon>Bacteria</taxon>
        <taxon>Bacillati</taxon>
        <taxon>Bacillota</taxon>
        <taxon>Bacilli</taxon>
        <taxon>Lactobacillales</taxon>
        <taxon>Lactobacillaceae</taxon>
        <taxon>Lactobacillus</taxon>
    </lineage>
</organism>
<evidence type="ECO:0000256" key="5">
    <source>
        <dbReference type="ARBA" id="ARBA00022801"/>
    </source>
</evidence>
<evidence type="ECO:0000256" key="4">
    <source>
        <dbReference type="ARBA" id="ARBA00013208"/>
    </source>
</evidence>
<keyword evidence="12" id="KW-1185">Reference proteome</keyword>
<feature type="active site" evidence="6">
    <location>
        <position position="94"/>
    </location>
</feature>
<comment type="catalytic activity">
    <reaction evidence="1 7">
        <text>Cleavage of hydrophobic, N-terminal signal or leader sequences from secreted and periplasmic proteins.</text>
        <dbReference type="EC" id="3.4.21.89"/>
    </reaction>
</comment>
<dbReference type="Proteomes" id="UP000246036">
    <property type="component" value="Chromosome"/>
</dbReference>
<dbReference type="PATRIC" id="fig|1218493.3.peg.1051"/>
<evidence type="ECO:0000259" key="8">
    <source>
        <dbReference type="Pfam" id="PF10502"/>
    </source>
</evidence>
<dbReference type="PROSITE" id="PS00761">
    <property type="entry name" value="SPASE_I_3"/>
    <property type="match status" value="1"/>
</dbReference>
<dbReference type="NCBIfam" id="TIGR02227">
    <property type="entry name" value="sigpep_I_bact"/>
    <property type="match status" value="1"/>
</dbReference>
<feature type="active site" evidence="6">
    <location>
        <position position="51"/>
    </location>
</feature>
<evidence type="ECO:0000313" key="10">
    <source>
        <dbReference type="EMBL" id="KJY55364.1"/>
    </source>
</evidence>
<protein>
    <recommendedName>
        <fullName evidence="4 7">Signal peptidase I</fullName>
        <ecNumber evidence="4 7">3.4.21.89</ecNumber>
    </recommendedName>
</protein>
<dbReference type="SUPFAM" id="SSF51306">
    <property type="entry name" value="LexA/Signal peptidase"/>
    <property type="match status" value="1"/>
</dbReference>
<dbReference type="Pfam" id="PF10502">
    <property type="entry name" value="Peptidase_S26"/>
    <property type="match status" value="1"/>
</dbReference>
<dbReference type="EC" id="3.4.21.89" evidence="4 7"/>
<name>A0A0F4LAR3_9LACO</name>
<proteinExistence type="inferred from homology"/>
<sequence>MAKKVTKKQDEEEESLGKFILDVVIMMAVILGVFYVLFHFVLSNDRVSGPSMQPTFEDNDRLIAVRNFTPKRNDVVVLLAPKAANDVPGAYYIKRIIGLPGDKLVSKNDKMYVNGKLLPEPYLENHFKKDNNAQGQTYTTNFTYKVPKGYYWVMGDHRDISKDSHIFGPVKRQNLIGKVKFRYWPFNKIQGF</sequence>
<keyword evidence="5 7" id="KW-0378">Hydrolase</keyword>
<accession>A0A0F4LAR3</accession>
<dbReference type="InterPro" id="IPR036286">
    <property type="entry name" value="LexA/Signal_pep-like_sf"/>
</dbReference>
<dbReference type="EMBL" id="JXBY01000019">
    <property type="protein sequence ID" value="KJY55364.1"/>
    <property type="molecule type" value="Genomic_DNA"/>
</dbReference>
<feature type="transmembrane region" description="Helical" evidence="7">
    <location>
        <begin position="20"/>
        <end position="42"/>
    </location>
</feature>
<dbReference type="InterPro" id="IPR000223">
    <property type="entry name" value="Pept_S26A_signal_pept_1"/>
</dbReference>
<dbReference type="PANTHER" id="PTHR43390:SF1">
    <property type="entry name" value="CHLOROPLAST PROCESSING PEPTIDASE"/>
    <property type="match status" value="1"/>
</dbReference>
<gene>
    <name evidence="9" type="primary">lepB</name>
    <name evidence="9" type="ORF">DKL58_04815</name>
    <name evidence="10" type="ORF">JF76_09990</name>
</gene>
<reference evidence="10 11" key="1">
    <citation type="submission" date="2014-12" db="EMBL/GenBank/DDBJ databases">
        <title>Comparative genomics of the lactic acid bacteria isolated from the honey bee gut.</title>
        <authorList>
            <person name="Ellegaard K.M."/>
            <person name="Tamarit D."/>
            <person name="Javelind E."/>
            <person name="Olofsson T."/>
            <person name="Andersson S.G."/>
            <person name="Vasquez A."/>
        </authorList>
    </citation>
    <scope>NUCLEOTIDE SEQUENCE [LARGE SCALE GENOMIC DNA]</scope>
    <source>
        <strain evidence="10 11">Biut2</strain>
    </source>
</reference>
<dbReference type="GO" id="GO:0006465">
    <property type="term" value="P:signal peptide processing"/>
    <property type="evidence" value="ECO:0007669"/>
    <property type="project" value="InterPro"/>
</dbReference>
<feature type="domain" description="Peptidase S26" evidence="8">
    <location>
        <begin position="22"/>
        <end position="184"/>
    </location>
</feature>
<dbReference type="CDD" id="cd06530">
    <property type="entry name" value="S26_SPase_I"/>
    <property type="match status" value="1"/>
</dbReference>
<dbReference type="STRING" id="1218493.JF76_09990"/>
<dbReference type="KEGG" id="lkl:DKL58_04815"/>
<evidence type="ECO:0000313" key="11">
    <source>
        <dbReference type="Proteomes" id="UP000033533"/>
    </source>
</evidence>
<dbReference type="GO" id="GO:0009003">
    <property type="term" value="F:signal peptidase activity"/>
    <property type="evidence" value="ECO:0007669"/>
    <property type="project" value="UniProtKB-EC"/>
</dbReference>
<dbReference type="OrthoDB" id="9802919at2"/>
<dbReference type="GO" id="GO:0004252">
    <property type="term" value="F:serine-type endopeptidase activity"/>
    <property type="evidence" value="ECO:0007669"/>
    <property type="project" value="InterPro"/>
</dbReference>
<dbReference type="HOGENOM" id="CLU_028723_5_0_9"/>
<dbReference type="RefSeq" id="WP_034979074.1">
    <property type="nucleotide sequence ID" value="NZ_CP029477.1"/>
</dbReference>
<evidence type="ECO:0000256" key="3">
    <source>
        <dbReference type="ARBA" id="ARBA00009370"/>
    </source>
</evidence>
<dbReference type="Gene3D" id="2.10.109.10">
    <property type="entry name" value="Umud Fragment, subunit A"/>
    <property type="match status" value="1"/>
</dbReference>
<evidence type="ECO:0000313" key="9">
    <source>
        <dbReference type="EMBL" id="AWM75334.1"/>
    </source>
</evidence>
<comment type="similarity">
    <text evidence="3 7">Belongs to the peptidase S26 family.</text>
</comment>
<dbReference type="PANTHER" id="PTHR43390">
    <property type="entry name" value="SIGNAL PEPTIDASE I"/>
    <property type="match status" value="1"/>
</dbReference>
<evidence type="ECO:0000256" key="1">
    <source>
        <dbReference type="ARBA" id="ARBA00000677"/>
    </source>
</evidence>
<evidence type="ECO:0000256" key="7">
    <source>
        <dbReference type="RuleBase" id="RU362042"/>
    </source>
</evidence>
<dbReference type="InterPro" id="IPR019533">
    <property type="entry name" value="Peptidase_S26"/>
</dbReference>
<dbReference type="InterPro" id="IPR019758">
    <property type="entry name" value="Pept_S26A_signal_pept_1_CS"/>
</dbReference>
<evidence type="ECO:0000256" key="2">
    <source>
        <dbReference type="ARBA" id="ARBA00004401"/>
    </source>
</evidence>
<keyword evidence="7" id="KW-0645">Protease</keyword>
<dbReference type="GO" id="GO:0005886">
    <property type="term" value="C:plasma membrane"/>
    <property type="evidence" value="ECO:0007669"/>
    <property type="project" value="UniProtKB-SubCell"/>
</dbReference>
<evidence type="ECO:0000313" key="12">
    <source>
        <dbReference type="Proteomes" id="UP000246036"/>
    </source>
</evidence>
<keyword evidence="7" id="KW-1133">Transmembrane helix</keyword>
<dbReference type="AlphaFoldDB" id="A0A0F4LAR3"/>
<evidence type="ECO:0000256" key="6">
    <source>
        <dbReference type="PIRSR" id="PIRSR600223-1"/>
    </source>
</evidence>
<dbReference type="Proteomes" id="UP000033533">
    <property type="component" value="Unassembled WGS sequence"/>
</dbReference>
<dbReference type="EMBL" id="CP029477">
    <property type="protein sequence ID" value="AWM75334.1"/>
    <property type="molecule type" value="Genomic_DNA"/>
</dbReference>
<dbReference type="PRINTS" id="PR00727">
    <property type="entry name" value="LEADERPTASE"/>
</dbReference>
<keyword evidence="7" id="KW-0472">Membrane</keyword>